<reference evidence="1 2" key="1">
    <citation type="submission" date="2018-02" db="EMBL/GenBank/DDBJ databases">
        <title>Sphingobacterium KA21.</title>
        <authorList>
            <person name="Vasarhelyi B.M."/>
            <person name="Deshmukh S."/>
            <person name="Balint B."/>
            <person name="Kukolya J."/>
        </authorList>
    </citation>
    <scope>NUCLEOTIDE SEQUENCE [LARGE SCALE GENOMIC DNA]</scope>
    <source>
        <strain evidence="1 2">Ka21</strain>
    </source>
</reference>
<organism evidence="1 2">
    <name type="scientific">Sphingobacterium pedocola</name>
    <dbReference type="NCBI Taxonomy" id="2082722"/>
    <lineage>
        <taxon>Bacteria</taxon>
        <taxon>Pseudomonadati</taxon>
        <taxon>Bacteroidota</taxon>
        <taxon>Sphingobacteriia</taxon>
        <taxon>Sphingobacteriales</taxon>
        <taxon>Sphingobacteriaceae</taxon>
        <taxon>Sphingobacterium</taxon>
    </lineage>
</organism>
<evidence type="ECO:0000313" key="2">
    <source>
        <dbReference type="Proteomes" id="UP000618319"/>
    </source>
</evidence>
<evidence type="ECO:0000313" key="1">
    <source>
        <dbReference type="EMBL" id="MBE8719265.1"/>
    </source>
</evidence>
<evidence type="ECO:0008006" key="3">
    <source>
        <dbReference type="Google" id="ProtNLM"/>
    </source>
</evidence>
<proteinExistence type="predicted"/>
<comment type="caution">
    <text evidence="1">The sequence shown here is derived from an EMBL/GenBank/DDBJ whole genome shotgun (WGS) entry which is preliminary data.</text>
</comment>
<dbReference type="SUPFAM" id="SSF56300">
    <property type="entry name" value="Metallo-dependent phosphatases"/>
    <property type="match status" value="1"/>
</dbReference>
<keyword evidence="2" id="KW-1185">Reference proteome</keyword>
<dbReference type="Proteomes" id="UP000618319">
    <property type="component" value="Unassembled WGS sequence"/>
</dbReference>
<dbReference type="Gene3D" id="3.60.21.10">
    <property type="match status" value="1"/>
</dbReference>
<accession>A0ABR9T1Q5</accession>
<gene>
    <name evidence="1" type="ORF">C4F40_00790</name>
</gene>
<protein>
    <recommendedName>
        <fullName evidence="3">Calcineurin-like phosphoesterase domain-containing protein</fullName>
    </recommendedName>
</protein>
<dbReference type="RefSeq" id="WP_196938585.1">
    <property type="nucleotide sequence ID" value="NZ_MU158689.1"/>
</dbReference>
<name>A0ABR9T1Q5_9SPHI</name>
<dbReference type="EMBL" id="PSKQ01000008">
    <property type="protein sequence ID" value="MBE8719265.1"/>
    <property type="molecule type" value="Genomic_DNA"/>
</dbReference>
<sequence length="287" mass="32085">MNIVNRRDFLLKMGILSGSLLVGQKGFSGELDRTTRFSLRADPSNVHFYFTGNLHGDRTLLANLPNAIEAKQALWLDTGNFSLGTTDLRLIQQMNTTGYQVAAVGANEWRLGEDLLLRLAKQCQFTLVMSHGQRNDTEWLRWIKPYEIVNLGSNRIGIVALGPSTDVDADRLAWKQMHKWAQTLKRGSSCDYCICLVPEGYEKSFVMENIVSSDALDIVLCGALEKSRPAQYILKNRNKTDVICGIGTSEGNLVGKQVLDMRTPNLLLPYLLTHHPIKSVDNTALFT</sequence>
<dbReference type="InterPro" id="IPR029052">
    <property type="entry name" value="Metallo-depent_PP-like"/>
</dbReference>